<evidence type="ECO:0000256" key="8">
    <source>
        <dbReference type="ARBA" id="ARBA00023136"/>
    </source>
</evidence>
<protein>
    <recommendedName>
        <fullName evidence="9">ABC transporter domain-containing protein</fullName>
    </recommendedName>
</protein>
<dbReference type="InterPro" id="IPR003439">
    <property type="entry name" value="ABC_transporter-like_ATP-bd"/>
</dbReference>
<dbReference type="GO" id="GO:0016887">
    <property type="term" value="F:ATP hydrolysis activity"/>
    <property type="evidence" value="ECO:0007669"/>
    <property type="project" value="InterPro"/>
</dbReference>
<proteinExistence type="inferred from homology"/>
<evidence type="ECO:0000259" key="9">
    <source>
        <dbReference type="PROSITE" id="PS50893"/>
    </source>
</evidence>
<dbReference type="PROSITE" id="PS50893">
    <property type="entry name" value="ABC_TRANSPORTER_2"/>
    <property type="match status" value="1"/>
</dbReference>
<feature type="domain" description="ABC transporter" evidence="9">
    <location>
        <begin position="94"/>
        <end position="354"/>
    </location>
</feature>
<keyword evidence="2" id="KW-0813">Transport</keyword>
<dbReference type="Gene3D" id="3.40.50.300">
    <property type="entry name" value="P-loop containing nucleotide triphosphate hydrolases"/>
    <property type="match status" value="1"/>
</dbReference>
<dbReference type="InterPro" id="IPR017871">
    <property type="entry name" value="ABC_transporter-like_CS"/>
</dbReference>
<keyword evidence="7" id="KW-1133">Transmembrane helix</keyword>
<dbReference type="PANTHER" id="PTHR24223">
    <property type="entry name" value="ATP-BINDING CASSETTE SUB-FAMILY C"/>
    <property type="match status" value="1"/>
</dbReference>
<comment type="similarity">
    <text evidence="1">Belongs to the ABC transporter superfamily. ABCC family. Conjugate transporter (TC 3.A.1.208) subfamily.</text>
</comment>
<keyword evidence="6" id="KW-0067">ATP-binding</keyword>
<evidence type="ECO:0000256" key="1">
    <source>
        <dbReference type="ARBA" id="ARBA00009726"/>
    </source>
</evidence>
<keyword evidence="3" id="KW-0812">Transmembrane</keyword>
<keyword evidence="4" id="KW-0677">Repeat</keyword>
<dbReference type="SMART" id="SM00382">
    <property type="entry name" value="AAA"/>
    <property type="match status" value="1"/>
</dbReference>
<dbReference type="Proteomes" id="UP001150907">
    <property type="component" value="Unassembled WGS sequence"/>
</dbReference>
<reference evidence="10" key="1">
    <citation type="submission" date="2022-07" db="EMBL/GenBank/DDBJ databases">
        <title>Phylogenomic reconstructions and comparative analyses of Kickxellomycotina fungi.</title>
        <authorList>
            <person name="Reynolds N.K."/>
            <person name="Stajich J.E."/>
            <person name="Barry K."/>
            <person name="Grigoriev I.V."/>
            <person name="Crous P."/>
            <person name="Smith M.E."/>
        </authorList>
    </citation>
    <scope>NUCLEOTIDE SEQUENCE</scope>
    <source>
        <strain evidence="10">IMI 214461</strain>
    </source>
</reference>
<dbReference type="PROSITE" id="PS00211">
    <property type="entry name" value="ABC_TRANSPORTER_1"/>
    <property type="match status" value="1"/>
</dbReference>
<dbReference type="FunFam" id="3.40.50.300:FF:000610">
    <property type="entry name" value="Multidrug resistance-associated ABC transporter"/>
    <property type="match status" value="1"/>
</dbReference>
<dbReference type="EMBL" id="JANBQF010000097">
    <property type="protein sequence ID" value="KAJ2005521.1"/>
    <property type="molecule type" value="Genomic_DNA"/>
</dbReference>
<evidence type="ECO:0000256" key="6">
    <source>
        <dbReference type="ARBA" id="ARBA00022840"/>
    </source>
</evidence>
<evidence type="ECO:0000256" key="3">
    <source>
        <dbReference type="ARBA" id="ARBA00022692"/>
    </source>
</evidence>
<evidence type="ECO:0000313" key="11">
    <source>
        <dbReference type="Proteomes" id="UP001150907"/>
    </source>
</evidence>
<accession>A0A9W8BLZ7</accession>
<evidence type="ECO:0000256" key="7">
    <source>
        <dbReference type="ARBA" id="ARBA00022989"/>
    </source>
</evidence>
<dbReference type="CDD" id="cd03244">
    <property type="entry name" value="ABCC_MRP_domain2"/>
    <property type="match status" value="1"/>
</dbReference>
<sequence>MSQLCFMNATCELCTNAIRGSNEVAKTLLSEAVKTFVLAFKLYQQVYLRISVSPGVYEDQLSTYFEVTRNFPRERPRVIESNRLPPNWPEAGEIESRRLCLRYQPEGSLVLNSLSFVVRGMEKIGIVGRTGGGKSSLTFALLRLVEADSGNSIIDGIDISTIGLRDLRSRISIIPQDPALFQGTIRDNLDPLHQYTNDEMWAAIKACQISDLLEVPTDKYTKKLDLNVYDFFKDGDLGEWIEGTGLAKWVEYNGSNFSVGQRQLVSLCRALLWRRKIPILDEATANIDSKTDKIMQAVIRREFVDCTVLTIAHRLNTIMDSDRVLVMDQGEFAEFDTPANLLAQNSHFTRLVECVDLNHSHQPPGEN</sequence>
<dbReference type="AlphaFoldDB" id="A0A9W8BLZ7"/>
<evidence type="ECO:0000256" key="5">
    <source>
        <dbReference type="ARBA" id="ARBA00022741"/>
    </source>
</evidence>
<organism evidence="10 11">
    <name type="scientific">Coemansia thaxteri</name>
    <dbReference type="NCBI Taxonomy" id="2663907"/>
    <lineage>
        <taxon>Eukaryota</taxon>
        <taxon>Fungi</taxon>
        <taxon>Fungi incertae sedis</taxon>
        <taxon>Zoopagomycota</taxon>
        <taxon>Kickxellomycotina</taxon>
        <taxon>Kickxellomycetes</taxon>
        <taxon>Kickxellales</taxon>
        <taxon>Kickxellaceae</taxon>
        <taxon>Coemansia</taxon>
    </lineage>
</organism>
<comment type="caution">
    <text evidence="10">The sequence shown here is derived from an EMBL/GenBank/DDBJ whole genome shotgun (WGS) entry which is preliminary data.</text>
</comment>
<evidence type="ECO:0000256" key="2">
    <source>
        <dbReference type="ARBA" id="ARBA00022448"/>
    </source>
</evidence>
<dbReference type="InterPro" id="IPR027417">
    <property type="entry name" value="P-loop_NTPase"/>
</dbReference>
<evidence type="ECO:0000313" key="10">
    <source>
        <dbReference type="EMBL" id="KAJ2005521.1"/>
    </source>
</evidence>
<dbReference type="Pfam" id="PF00005">
    <property type="entry name" value="ABC_tran"/>
    <property type="match status" value="1"/>
</dbReference>
<keyword evidence="5" id="KW-0547">Nucleotide-binding</keyword>
<name>A0A9W8BLZ7_9FUNG</name>
<gene>
    <name evidence="10" type="ORF">H4R26_001903</name>
</gene>
<dbReference type="InterPro" id="IPR003593">
    <property type="entry name" value="AAA+_ATPase"/>
</dbReference>
<dbReference type="GO" id="GO:0016020">
    <property type="term" value="C:membrane"/>
    <property type="evidence" value="ECO:0007669"/>
    <property type="project" value="TreeGrafter"/>
</dbReference>
<dbReference type="GO" id="GO:0005524">
    <property type="term" value="F:ATP binding"/>
    <property type="evidence" value="ECO:0007669"/>
    <property type="project" value="UniProtKB-KW"/>
</dbReference>
<dbReference type="SUPFAM" id="SSF52540">
    <property type="entry name" value="P-loop containing nucleoside triphosphate hydrolases"/>
    <property type="match status" value="1"/>
</dbReference>
<dbReference type="OrthoDB" id="6500128at2759"/>
<keyword evidence="11" id="KW-1185">Reference proteome</keyword>
<evidence type="ECO:0000256" key="4">
    <source>
        <dbReference type="ARBA" id="ARBA00022737"/>
    </source>
</evidence>
<keyword evidence="8" id="KW-0472">Membrane</keyword>
<dbReference type="GO" id="GO:0042626">
    <property type="term" value="F:ATPase-coupled transmembrane transporter activity"/>
    <property type="evidence" value="ECO:0007669"/>
    <property type="project" value="TreeGrafter"/>
</dbReference>
<dbReference type="InterPro" id="IPR050173">
    <property type="entry name" value="ABC_transporter_C-like"/>
</dbReference>